<proteinExistence type="inferred from homology"/>
<dbReference type="GO" id="GO:0004424">
    <property type="term" value="F:imidazoleglycerol-phosphate dehydratase activity"/>
    <property type="evidence" value="ECO:0007669"/>
    <property type="project" value="UniProtKB-UniRule"/>
</dbReference>
<dbReference type="PANTHER" id="PTHR23133:SF2">
    <property type="entry name" value="IMIDAZOLEGLYCEROL-PHOSPHATE DEHYDRATASE"/>
    <property type="match status" value="1"/>
</dbReference>
<dbReference type="InterPro" id="IPR020565">
    <property type="entry name" value="ImidazoleglycerP_deHydtase_CS"/>
</dbReference>
<evidence type="ECO:0000313" key="8">
    <source>
        <dbReference type="EMBL" id="QPJ60508.1"/>
    </source>
</evidence>
<dbReference type="KEGG" id="nli:G3M70_00820"/>
<evidence type="ECO:0000256" key="6">
    <source>
        <dbReference type="HAMAP-Rule" id="MF_00076"/>
    </source>
</evidence>
<comment type="similarity">
    <text evidence="6 7">Belongs to the imidazoleglycerol-phosphate dehydratase family.</text>
</comment>
<dbReference type="NCBIfam" id="NF002111">
    <property type="entry name" value="PRK00951.2-1"/>
    <property type="match status" value="1"/>
</dbReference>
<dbReference type="EMBL" id="CP048685">
    <property type="protein sequence ID" value="QPJ60508.1"/>
    <property type="molecule type" value="Genomic_DNA"/>
</dbReference>
<dbReference type="HAMAP" id="MF_00076">
    <property type="entry name" value="HisB"/>
    <property type="match status" value="1"/>
</dbReference>
<dbReference type="PANTHER" id="PTHR23133">
    <property type="entry name" value="IMIDAZOLEGLYCEROL-PHOSPHATE DEHYDRATASE HIS7"/>
    <property type="match status" value="1"/>
</dbReference>
<dbReference type="InterPro" id="IPR038494">
    <property type="entry name" value="IGPD_sf"/>
</dbReference>
<keyword evidence="3 6" id="KW-0028">Amino-acid biosynthesis</keyword>
<dbReference type="Gene3D" id="3.30.230.40">
    <property type="entry name" value="Imidazole glycerol phosphate dehydratase, domain 1"/>
    <property type="match status" value="2"/>
</dbReference>
<accession>A0A7T0BT97</accession>
<gene>
    <name evidence="6 8" type="primary">hisB</name>
    <name evidence="8" type="ORF">G3M70_00820</name>
</gene>
<dbReference type="NCBIfam" id="NF002115">
    <property type="entry name" value="PRK00951.2-5"/>
    <property type="match status" value="1"/>
</dbReference>
<comment type="catalytic activity">
    <reaction evidence="6 7">
        <text>D-erythro-1-(imidazol-4-yl)glycerol 3-phosphate = 3-(imidazol-4-yl)-2-oxopropyl phosphate + H2O</text>
        <dbReference type="Rhea" id="RHEA:11040"/>
        <dbReference type="ChEBI" id="CHEBI:15377"/>
        <dbReference type="ChEBI" id="CHEBI:57766"/>
        <dbReference type="ChEBI" id="CHEBI:58278"/>
        <dbReference type="EC" id="4.2.1.19"/>
    </reaction>
</comment>
<evidence type="ECO:0000256" key="5">
    <source>
        <dbReference type="ARBA" id="ARBA00023239"/>
    </source>
</evidence>
<dbReference type="PROSITE" id="PS00954">
    <property type="entry name" value="IGP_DEHYDRATASE_1"/>
    <property type="match status" value="1"/>
</dbReference>
<dbReference type="NCBIfam" id="NF002114">
    <property type="entry name" value="PRK00951.2-4"/>
    <property type="match status" value="1"/>
</dbReference>
<evidence type="ECO:0000256" key="2">
    <source>
        <dbReference type="ARBA" id="ARBA00016664"/>
    </source>
</evidence>
<dbReference type="UniPathway" id="UPA00031">
    <property type="reaction ID" value="UER00011"/>
</dbReference>
<organism evidence="8 9">
    <name type="scientific">Candidatus Nitronauta litoralis</name>
    <dbReference type="NCBI Taxonomy" id="2705533"/>
    <lineage>
        <taxon>Bacteria</taxon>
        <taxon>Pseudomonadati</taxon>
        <taxon>Nitrospinota/Tectimicrobiota group</taxon>
        <taxon>Nitrospinota</taxon>
        <taxon>Nitrospinia</taxon>
        <taxon>Nitrospinales</taxon>
        <taxon>Nitrospinaceae</taxon>
        <taxon>Candidatus Nitronauta</taxon>
    </lineage>
</organism>
<comment type="pathway">
    <text evidence="1 6 7">Amino-acid biosynthesis; L-histidine biosynthesis; L-histidine from 5-phospho-alpha-D-ribose 1-diphosphate: step 6/9.</text>
</comment>
<dbReference type="Pfam" id="PF00475">
    <property type="entry name" value="IGPD"/>
    <property type="match status" value="1"/>
</dbReference>
<dbReference type="GO" id="GO:0005737">
    <property type="term" value="C:cytoplasm"/>
    <property type="evidence" value="ECO:0007669"/>
    <property type="project" value="UniProtKB-SubCell"/>
</dbReference>
<keyword evidence="6" id="KW-0963">Cytoplasm</keyword>
<protein>
    <recommendedName>
        <fullName evidence="2 6">Imidazoleglycerol-phosphate dehydratase</fullName>
        <shortName evidence="6">IGPD</shortName>
        <ecNumber evidence="6 7">4.2.1.19</ecNumber>
    </recommendedName>
</protein>
<evidence type="ECO:0000313" key="9">
    <source>
        <dbReference type="Proteomes" id="UP000594688"/>
    </source>
</evidence>
<dbReference type="AlphaFoldDB" id="A0A7T0BT97"/>
<comment type="subcellular location">
    <subcellularLocation>
        <location evidence="6 7">Cytoplasm</location>
    </subcellularLocation>
</comment>
<evidence type="ECO:0000256" key="4">
    <source>
        <dbReference type="ARBA" id="ARBA00023102"/>
    </source>
</evidence>
<keyword evidence="5 6" id="KW-0456">Lyase</keyword>
<dbReference type="FunFam" id="3.30.230.40:FF:000001">
    <property type="entry name" value="Imidazoleglycerol-phosphate dehydratase HisB"/>
    <property type="match status" value="1"/>
</dbReference>
<name>A0A7T0BT97_9BACT</name>
<evidence type="ECO:0000256" key="3">
    <source>
        <dbReference type="ARBA" id="ARBA00022605"/>
    </source>
</evidence>
<dbReference type="InterPro" id="IPR000807">
    <property type="entry name" value="ImidazoleglycerolP_deHydtase"/>
</dbReference>
<sequence length="195" mass="21709">MERQAQVKRTTSETDIEVSINLDGTGQQDIETPIPFLDHMLSQIAKHGHFDLVVRAKGDTHIDFHHTVEDIGITLGEAFLKALGDKRGIRRFSQAKIPLNEALAEVIVDISGRAFFVFNLDLPKSKLGQFDVELVPEFFQAFSANSGVTLHINSPYWSNLHHIVEASFKAFARALDQACSLDPRSQDIPSTKGKL</sequence>
<keyword evidence="4 6" id="KW-0368">Histidine biosynthesis</keyword>
<dbReference type="GO" id="GO:0000105">
    <property type="term" value="P:L-histidine biosynthetic process"/>
    <property type="evidence" value="ECO:0007669"/>
    <property type="project" value="UniProtKB-UniRule"/>
</dbReference>
<dbReference type="EC" id="4.2.1.19" evidence="6 7"/>
<dbReference type="Proteomes" id="UP000594688">
    <property type="component" value="Chromosome"/>
</dbReference>
<dbReference type="CDD" id="cd07914">
    <property type="entry name" value="IGPD"/>
    <property type="match status" value="1"/>
</dbReference>
<dbReference type="FunFam" id="3.30.230.40:FF:000003">
    <property type="entry name" value="Imidazoleglycerol-phosphate dehydratase HisB"/>
    <property type="match status" value="1"/>
</dbReference>
<evidence type="ECO:0000256" key="7">
    <source>
        <dbReference type="RuleBase" id="RU000599"/>
    </source>
</evidence>
<evidence type="ECO:0000256" key="1">
    <source>
        <dbReference type="ARBA" id="ARBA00005047"/>
    </source>
</evidence>
<dbReference type="SUPFAM" id="SSF54211">
    <property type="entry name" value="Ribosomal protein S5 domain 2-like"/>
    <property type="match status" value="2"/>
</dbReference>
<dbReference type="PROSITE" id="PS00955">
    <property type="entry name" value="IGP_DEHYDRATASE_2"/>
    <property type="match status" value="1"/>
</dbReference>
<reference evidence="8 9" key="1">
    <citation type="submission" date="2020-02" db="EMBL/GenBank/DDBJ databases">
        <title>Genomic and physiological characterization of two novel Nitrospinaceae genera.</title>
        <authorList>
            <person name="Mueller A.J."/>
            <person name="Jung M.-Y."/>
            <person name="Strachan C.R."/>
            <person name="Herbold C.W."/>
            <person name="Kirkegaard R.H."/>
            <person name="Daims H."/>
        </authorList>
    </citation>
    <scope>NUCLEOTIDE SEQUENCE [LARGE SCALE GENOMIC DNA]</scope>
    <source>
        <strain evidence="8">EB</strain>
    </source>
</reference>
<dbReference type="NCBIfam" id="NF002109">
    <property type="entry name" value="PRK00951.1-5"/>
    <property type="match status" value="1"/>
</dbReference>
<dbReference type="InterPro" id="IPR020568">
    <property type="entry name" value="Ribosomal_Su5_D2-typ_SF"/>
</dbReference>